<evidence type="ECO:0000256" key="3">
    <source>
        <dbReference type="ARBA" id="ARBA00011245"/>
    </source>
</evidence>
<dbReference type="PANTHER" id="PTHR10642">
    <property type="entry name" value="RIBONUCLEASE H1"/>
    <property type="match status" value="1"/>
</dbReference>
<keyword evidence="8 10" id="KW-0378">Hydrolase</keyword>
<dbReference type="AlphaFoldDB" id="A0A4R6LHJ4"/>
<dbReference type="SUPFAM" id="SSF69118">
    <property type="entry name" value="AhpD-like"/>
    <property type="match status" value="1"/>
</dbReference>
<sequence length="287" mass="32601">MQDSLDEFNEFRSEMNDLILEEGDLNTKRFFNLDHKVYQDGKLPAKTKELLGLVSSLVLRCDDCITYHIIEAVKRGWSREEIYEAMNVGLIVGGSIVIPHLRRAAKLLEELEPDKSKEDISAVEKEESSDESDKREMKNLDKYQEFKVYTDGACLGNPGPGGYAAVILNPDFQKLKTVSGSEKDSTNNRMELKAVIEALKIIPKNTRVELYSDSTYVLNGLSNWIEGWKRNGWKTAAKKAVANQDLWQQLDQLSSDFELTYQKVKGHSGDQFNDEVDILAKKEAEKI</sequence>
<dbReference type="NCBIfam" id="NF001236">
    <property type="entry name" value="PRK00203.1"/>
    <property type="match status" value="1"/>
</dbReference>
<feature type="binding site" evidence="10">
    <location>
        <position position="191"/>
    </location>
    <ligand>
        <name>Mg(2+)</name>
        <dbReference type="ChEBI" id="CHEBI:18420"/>
        <label>1</label>
    </ligand>
</feature>
<dbReference type="InterPro" id="IPR029032">
    <property type="entry name" value="AhpD-like"/>
</dbReference>
<comment type="subunit">
    <text evidence="3 10">Monomer.</text>
</comment>
<dbReference type="GO" id="GO:0003676">
    <property type="term" value="F:nucleic acid binding"/>
    <property type="evidence" value="ECO:0007669"/>
    <property type="project" value="InterPro"/>
</dbReference>
<dbReference type="Gene3D" id="1.20.1290.10">
    <property type="entry name" value="AhpD-like"/>
    <property type="match status" value="1"/>
</dbReference>
<name>A0A4R6LHJ4_9FIRM</name>
<comment type="subcellular location">
    <subcellularLocation>
        <location evidence="10">Cytoplasm</location>
    </subcellularLocation>
</comment>
<keyword evidence="5 10" id="KW-0540">Nuclease</keyword>
<dbReference type="PANTHER" id="PTHR10642:SF26">
    <property type="entry name" value="RIBONUCLEASE H1"/>
    <property type="match status" value="1"/>
</dbReference>
<comment type="similarity">
    <text evidence="2 10">Belongs to the RNase H family.</text>
</comment>
<feature type="binding site" evidence="10">
    <location>
        <position position="213"/>
    </location>
    <ligand>
        <name>Mg(2+)</name>
        <dbReference type="ChEBI" id="CHEBI:18420"/>
        <label>1</label>
    </ligand>
</feature>
<comment type="catalytic activity">
    <reaction evidence="1 10">
        <text>Endonucleolytic cleavage to 5'-phosphomonoester.</text>
        <dbReference type="EC" id="3.1.26.4"/>
    </reaction>
</comment>
<comment type="function">
    <text evidence="10">Endonuclease that specifically degrades the RNA of RNA-DNA hybrids.</text>
</comment>
<dbReference type="InterPro" id="IPR036397">
    <property type="entry name" value="RNaseH_sf"/>
</dbReference>
<comment type="cofactor">
    <cofactor evidence="10">
        <name>Mg(2+)</name>
        <dbReference type="ChEBI" id="CHEBI:18420"/>
    </cofactor>
    <text evidence="10">Binds 1 Mg(2+) ion per subunit. May bind a second metal ion at a regulatory site, or after substrate binding.</text>
</comment>
<evidence type="ECO:0000256" key="1">
    <source>
        <dbReference type="ARBA" id="ARBA00000077"/>
    </source>
</evidence>
<evidence type="ECO:0000256" key="5">
    <source>
        <dbReference type="ARBA" id="ARBA00022722"/>
    </source>
</evidence>
<protein>
    <recommendedName>
        <fullName evidence="4 10">Ribonuclease H</fullName>
        <shortName evidence="10">RNase H</shortName>
        <ecNumber evidence="4 10">3.1.26.4</ecNumber>
    </recommendedName>
</protein>
<dbReference type="Proteomes" id="UP000295064">
    <property type="component" value="Unassembled WGS sequence"/>
</dbReference>
<evidence type="ECO:0000256" key="10">
    <source>
        <dbReference type="HAMAP-Rule" id="MF_00042"/>
    </source>
</evidence>
<keyword evidence="7 10" id="KW-0255">Endonuclease</keyword>
<organism evidence="13 14">
    <name type="scientific">Halanaerobium saccharolyticum</name>
    <dbReference type="NCBI Taxonomy" id="43595"/>
    <lineage>
        <taxon>Bacteria</taxon>
        <taxon>Bacillati</taxon>
        <taxon>Bacillota</taxon>
        <taxon>Clostridia</taxon>
        <taxon>Halanaerobiales</taxon>
        <taxon>Halanaerobiaceae</taxon>
        <taxon>Halanaerobium</taxon>
    </lineage>
</organism>
<evidence type="ECO:0000256" key="4">
    <source>
        <dbReference type="ARBA" id="ARBA00012180"/>
    </source>
</evidence>
<dbReference type="Pfam" id="PF02627">
    <property type="entry name" value="CMD"/>
    <property type="match status" value="1"/>
</dbReference>
<dbReference type="EC" id="3.1.26.4" evidence="4 10"/>
<feature type="domain" description="RNase H type-1" evidence="12">
    <location>
        <begin position="142"/>
        <end position="285"/>
    </location>
</feature>
<dbReference type="HAMAP" id="MF_00042">
    <property type="entry name" value="RNase_H"/>
    <property type="match status" value="1"/>
</dbReference>
<dbReference type="GO" id="GO:0004523">
    <property type="term" value="F:RNA-DNA hybrid ribonuclease activity"/>
    <property type="evidence" value="ECO:0007669"/>
    <property type="project" value="UniProtKB-UniRule"/>
</dbReference>
<dbReference type="CDD" id="cd09278">
    <property type="entry name" value="RNase_HI_prokaryote_like"/>
    <property type="match status" value="1"/>
</dbReference>
<dbReference type="GO" id="GO:0005737">
    <property type="term" value="C:cytoplasm"/>
    <property type="evidence" value="ECO:0007669"/>
    <property type="project" value="UniProtKB-SubCell"/>
</dbReference>
<evidence type="ECO:0000313" key="14">
    <source>
        <dbReference type="Proteomes" id="UP000295064"/>
    </source>
</evidence>
<evidence type="ECO:0000256" key="6">
    <source>
        <dbReference type="ARBA" id="ARBA00022723"/>
    </source>
</evidence>
<evidence type="ECO:0000256" key="11">
    <source>
        <dbReference type="SAM" id="MobiDB-lite"/>
    </source>
</evidence>
<accession>A0A4R6LHJ4</accession>
<dbReference type="InterPro" id="IPR004675">
    <property type="entry name" value="AhpD_core"/>
</dbReference>
<gene>
    <name evidence="10" type="primary">rnhA</name>
    <name evidence="13" type="ORF">DFR79_12431</name>
</gene>
<keyword evidence="9 10" id="KW-0460">Magnesium</keyword>
<dbReference type="Pfam" id="PF00075">
    <property type="entry name" value="RNase_H"/>
    <property type="match status" value="1"/>
</dbReference>
<dbReference type="InterPro" id="IPR003779">
    <property type="entry name" value="CMD-like"/>
</dbReference>
<reference evidence="13 14" key="1">
    <citation type="submission" date="2019-03" db="EMBL/GenBank/DDBJ databases">
        <title>Subsurface microbial communities from deep shales in Ohio and West Virginia, USA.</title>
        <authorList>
            <person name="Wrighton K."/>
        </authorList>
    </citation>
    <scope>NUCLEOTIDE SEQUENCE [LARGE SCALE GENOMIC DNA]</scope>
    <source>
        <strain evidence="13 14">MA284_T2</strain>
    </source>
</reference>
<dbReference type="EMBL" id="SNWX01000024">
    <property type="protein sequence ID" value="TDO83448.1"/>
    <property type="molecule type" value="Genomic_DNA"/>
</dbReference>
<dbReference type="GO" id="GO:0051920">
    <property type="term" value="F:peroxiredoxin activity"/>
    <property type="evidence" value="ECO:0007669"/>
    <property type="project" value="InterPro"/>
</dbReference>
<dbReference type="SUPFAM" id="SSF53098">
    <property type="entry name" value="Ribonuclease H-like"/>
    <property type="match status" value="1"/>
</dbReference>
<evidence type="ECO:0000256" key="2">
    <source>
        <dbReference type="ARBA" id="ARBA00005300"/>
    </source>
</evidence>
<dbReference type="GO" id="GO:0043137">
    <property type="term" value="P:DNA replication, removal of RNA primer"/>
    <property type="evidence" value="ECO:0007669"/>
    <property type="project" value="TreeGrafter"/>
</dbReference>
<dbReference type="InterPro" id="IPR002156">
    <property type="entry name" value="RNaseH_domain"/>
</dbReference>
<feature type="binding site" evidence="10">
    <location>
        <position position="151"/>
    </location>
    <ligand>
        <name>Mg(2+)</name>
        <dbReference type="ChEBI" id="CHEBI:18420"/>
        <label>2</label>
    </ligand>
</feature>
<keyword evidence="10" id="KW-0963">Cytoplasm</keyword>
<proteinExistence type="inferred from homology"/>
<feature type="binding site" evidence="10">
    <location>
        <position position="277"/>
    </location>
    <ligand>
        <name>Mg(2+)</name>
        <dbReference type="ChEBI" id="CHEBI:18420"/>
        <label>2</label>
    </ligand>
</feature>
<dbReference type="PROSITE" id="PS50879">
    <property type="entry name" value="RNASE_H_1"/>
    <property type="match status" value="1"/>
</dbReference>
<dbReference type="Gene3D" id="3.30.420.10">
    <property type="entry name" value="Ribonuclease H-like superfamily/Ribonuclease H"/>
    <property type="match status" value="1"/>
</dbReference>
<evidence type="ECO:0000259" key="12">
    <source>
        <dbReference type="PROSITE" id="PS50879"/>
    </source>
</evidence>
<evidence type="ECO:0000256" key="7">
    <source>
        <dbReference type="ARBA" id="ARBA00022759"/>
    </source>
</evidence>
<feature type="binding site" evidence="10">
    <location>
        <position position="151"/>
    </location>
    <ligand>
        <name>Mg(2+)</name>
        <dbReference type="ChEBI" id="CHEBI:18420"/>
        <label>1</label>
    </ligand>
</feature>
<feature type="region of interest" description="Disordered" evidence="11">
    <location>
        <begin position="117"/>
        <end position="136"/>
    </location>
</feature>
<dbReference type="InterPro" id="IPR022892">
    <property type="entry name" value="RNaseHI"/>
</dbReference>
<evidence type="ECO:0000256" key="9">
    <source>
        <dbReference type="ARBA" id="ARBA00022842"/>
    </source>
</evidence>
<dbReference type="InterPro" id="IPR012337">
    <property type="entry name" value="RNaseH-like_sf"/>
</dbReference>
<comment type="caution">
    <text evidence="13">The sequence shown here is derived from an EMBL/GenBank/DDBJ whole genome shotgun (WGS) entry which is preliminary data.</text>
</comment>
<dbReference type="OrthoDB" id="7845843at2"/>
<dbReference type="InterPro" id="IPR050092">
    <property type="entry name" value="RNase_H"/>
</dbReference>
<dbReference type="NCBIfam" id="TIGR00778">
    <property type="entry name" value="ahpD_dom"/>
    <property type="match status" value="1"/>
</dbReference>
<keyword evidence="6 10" id="KW-0479">Metal-binding</keyword>
<evidence type="ECO:0000313" key="13">
    <source>
        <dbReference type="EMBL" id="TDO83448.1"/>
    </source>
</evidence>
<dbReference type="GO" id="GO:0000287">
    <property type="term" value="F:magnesium ion binding"/>
    <property type="evidence" value="ECO:0007669"/>
    <property type="project" value="UniProtKB-UniRule"/>
</dbReference>
<evidence type="ECO:0000256" key="8">
    <source>
        <dbReference type="ARBA" id="ARBA00022801"/>
    </source>
</evidence>